<gene>
    <name evidence="1" type="ORF">VPK24_07810</name>
</gene>
<evidence type="ECO:0000313" key="1">
    <source>
        <dbReference type="EMBL" id="MFG3817539.1"/>
    </source>
</evidence>
<name>A0ABW7CBL5_9CYAN</name>
<dbReference type="InterPro" id="IPR035943">
    <property type="entry name" value="XisI-like_sf"/>
</dbReference>
<dbReference type="Gene3D" id="3.30.310.110">
    <property type="entry name" value="XisI-like"/>
    <property type="match status" value="1"/>
</dbReference>
<proteinExistence type="predicted"/>
<reference evidence="2" key="1">
    <citation type="journal article" date="2024" name="Algal Res.">
        <title>Biochemical, toxicological and genomic investigation of a high-biomass producing Limnothrix strain isolated from Italian shallow drinking water reservoir.</title>
        <authorList>
            <person name="Simonazzi M."/>
            <person name="Shishido T.K."/>
            <person name="Delbaje E."/>
            <person name="Wahlsten M."/>
            <person name="Fewer D.P."/>
            <person name="Sivonen K."/>
            <person name="Pezzolesi L."/>
            <person name="Pistocchi R."/>
        </authorList>
    </citation>
    <scope>NUCLEOTIDE SEQUENCE [LARGE SCALE GENOMIC DNA]</scope>
    <source>
        <strain evidence="2">LRLZ20PSL1</strain>
    </source>
</reference>
<dbReference type="EMBL" id="JAZAQF010000045">
    <property type="protein sequence ID" value="MFG3817539.1"/>
    <property type="molecule type" value="Genomic_DNA"/>
</dbReference>
<dbReference type="Proteomes" id="UP001604335">
    <property type="component" value="Unassembled WGS sequence"/>
</dbReference>
<dbReference type="RefSeq" id="WP_393011934.1">
    <property type="nucleotide sequence ID" value="NZ_JAZAQF010000045.1"/>
</dbReference>
<keyword evidence="2" id="KW-1185">Reference proteome</keyword>
<dbReference type="CDD" id="cd16382">
    <property type="entry name" value="XisI-like"/>
    <property type="match status" value="1"/>
</dbReference>
<dbReference type="SUPFAM" id="SSF143847">
    <property type="entry name" value="XisI-like"/>
    <property type="match status" value="1"/>
</dbReference>
<comment type="caution">
    <text evidence="1">The sequence shown here is derived from an EMBL/GenBank/DDBJ whole genome shotgun (WGS) entry which is preliminary data.</text>
</comment>
<organism evidence="1 2">
    <name type="scientific">Limnothrix redekei LRLZ20PSL1</name>
    <dbReference type="NCBI Taxonomy" id="3112953"/>
    <lineage>
        <taxon>Bacteria</taxon>
        <taxon>Bacillati</taxon>
        <taxon>Cyanobacteriota</taxon>
        <taxon>Cyanophyceae</taxon>
        <taxon>Pseudanabaenales</taxon>
        <taxon>Pseudanabaenaceae</taxon>
        <taxon>Limnothrix</taxon>
    </lineage>
</organism>
<dbReference type="InterPro" id="IPR014968">
    <property type="entry name" value="XisI"/>
</dbReference>
<protein>
    <submittedName>
        <fullName evidence="1">XisI protein</fullName>
    </submittedName>
</protein>
<evidence type="ECO:0000313" key="2">
    <source>
        <dbReference type="Proteomes" id="UP001604335"/>
    </source>
</evidence>
<dbReference type="Pfam" id="PF08869">
    <property type="entry name" value="XisI"/>
    <property type="match status" value="1"/>
</dbReference>
<sequence>MNTLIKLDQVIESVLQQTVNTLSVDENGNFQIIIDADRKNFVLIMLDWEGHRRIHDCLVHIQMIDDKIWIQYDGTEDSITENLEAAGIPKNQIVLAFYPEHVRVHTGYAIA</sequence>
<accession>A0ABW7CBL5</accession>